<evidence type="ECO:0000313" key="4">
    <source>
        <dbReference type="Proteomes" id="UP000266552"/>
    </source>
</evidence>
<accession>A0A385TL96</accession>
<dbReference type="RefSeq" id="WP_119847239.1">
    <property type="nucleotide sequence ID" value="NZ_CP032412.1"/>
</dbReference>
<dbReference type="GO" id="GO:0032259">
    <property type="term" value="P:methylation"/>
    <property type="evidence" value="ECO:0007669"/>
    <property type="project" value="UniProtKB-KW"/>
</dbReference>
<dbReference type="Pfam" id="PF13649">
    <property type="entry name" value="Methyltransf_25"/>
    <property type="match status" value="1"/>
</dbReference>
<dbReference type="AlphaFoldDB" id="A0A385TL96"/>
<reference evidence="3 4" key="1">
    <citation type="submission" date="2018-09" db="EMBL/GenBank/DDBJ databases">
        <title>Genome Sequence of Paenibacillus lautus Strain E7593-69, Azo Dye-Degrading Bacteria, Isolated from Commercial Tattoo Inks.</title>
        <authorList>
            <person name="Nho S.W."/>
            <person name="Kim S.-J."/>
            <person name="Kweon O."/>
            <person name="Cerniglia C.E."/>
        </authorList>
    </citation>
    <scope>NUCLEOTIDE SEQUENCE [LARGE SCALE GENOMIC DNA]</scope>
    <source>
        <strain evidence="3 4">E7593-69</strain>
    </source>
</reference>
<sequence>MKDSSFDFYEELADTYHLIFEDWHEAVRWQGDFFNRFIRSLYDENPEARFHLLDASCGIETQALGLARHDFVVTATDLSPKSVERAKKEAEKLGIPIDFGIADFRSLEQDIAGQFDVVLSADNAIPHLLTNGELRQACRNLYAKLRNEGLLVVSIRDYDAIMQNRQRATVPRVMDEGKRMVFQVWDWAEDGFHYVTNQFMMREIDGGWHTQVTSTSYRALMRSELSSLLAEAGFIDIQWHMPSDSGFYQPIVTARKPD</sequence>
<proteinExistence type="predicted"/>
<dbReference type="EMBL" id="CP032412">
    <property type="protein sequence ID" value="AYB43217.1"/>
    <property type="molecule type" value="Genomic_DNA"/>
</dbReference>
<evidence type="ECO:0000313" key="3">
    <source>
        <dbReference type="EMBL" id="AYB43217.1"/>
    </source>
</evidence>
<dbReference type="GO" id="GO:0008168">
    <property type="term" value="F:methyltransferase activity"/>
    <property type="evidence" value="ECO:0007669"/>
    <property type="project" value="UniProtKB-KW"/>
</dbReference>
<dbReference type="InterPro" id="IPR041698">
    <property type="entry name" value="Methyltransf_25"/>
</dbReference>
<name>A0A385TL96_PAELA</name>
<dbReference type="PANTHER" id="PTHR43861">
    <property type="entry name" value="TRANS-ACONITATE 2-METHYLTRANSFERASE-RELATED"/>
    <property type="match status" value="1"/>
</dbReference>
<keyword evidence="4" id="KW-1185">Reference proteome</keyword>
<keyword evidence="3" id="KW-0489">Methyltransferase</keyword>
<feature type="domain" description="Methyltransferase" evidence="2">
    <location>
        <begin position="53"/>
        <end position="149"/>
    </location>
</feature>
<organism evidence="3 4">
    <name type="scientific">Paenibacillus lautus</name>
    <name type="common">Bacillus lautus</name>
    <dbReference type="NCBI Taxonomy" id="1401"/>
    <lineage>
        <taxon>Bacteria</taxon>
        <taxon>Bacillati</taxon>
        <taxon>Bacillota</taxon>
        <taxon>Bacilli</taxon>
        <taxon>Bacillales</taxon>
        <taxon>Paenibacillaceae</taxon>
        <taxon>Paenibacillus</taxon>
    </lineage>
</organism>
<protein>
    <submittedName>
        <fullName evidence="3">Class I SAM-dependent methyltransferase</fullName>
    </submittedName>
</protein>
<evidence type="ECO:0000259" key="2">
    <source>
        <dbReference type="Pfam" id="PF13649"/>
    </source>
</evidence>
<dbReference type="CDD" id="cd02440">
    <property type="entry name" value="AdoMet_MTases"/>
    <property type="match status" value="1"/>
</dbReference>
<evidence type="ECO:0000256" key="1">
    <source>
        <dbReference type="ARBA" id="ARBA00022679"/>
    </source>
</evidence>
<dbReference type="Proteomes" id="UP000266552">
    <property type="component" value="Chromosome"/>
</dbReference>
<dbReference type="Gene3D" id="3.40.50.150">
    <property type="entry name" value="Vaccinia Virus protein VP39"/>
    <property type="match status" value="1"/>
</dbReference>
<gene>
    <name evidence="3" type="ORF">D5F53_07935</name>
</gene>
<keyword evidence="1 3" id="KW-0808">Transferase</keyword>
<dbReference type="InterPro" id="IPR029063">
    <property type="entry name" value="SAM-dependent_MTases_sf"/>
</dbReference>
<dbReference type="SUPFAM" id="SSF53335">
    <property type="entry name" value="S-adenosyl-L-methionine-dependent methyltransferases"/>
    <property type="match status" value="1"/>
</dbReference>
<dbReference type="KEGG" id="plw:D5F53_07935"/>